<evidence type="ECO:0000256" key="1">
    <source>
        <dbReference type="SAM" id="Phobius"/>
    </source>
</evidence>
<feature type="transmembrane region" description="Helical" evidence="1">
    <location>
        <begin position="32"/>
        <end position="51"/>
    </location>
</feature>
<feature type="transmembrane region" description="Helical" evidence="1">
    <location>
        <begin position="63"/>
        <end position="81"/>
    </location>
</feature>
<protein>
    <recommendedName>
        <fullName evidence="4">Alpha/beta hydrolase family protein</fullName>
    </recommendedName>
</protein>
<reference evidence="2 3" key="1">
    <citation type="journal article" date="2023" name="Microbiol. Resour. Announc.">
        <title>Complete Genome Sequence of Imperialibacter roseus strain P4T.</title>
        <authorList>
            <person name="Tizabi D.R."/>
            <person name="Bachvaroff T."/>
            <person name="Hill R.T."/>
        </authorList>
    </citation>
    <scope>NUCLEOTIDE SEQUENCE [LARGE SCALE GENOMIC DNA]</scope>
    <source>
        <strain evidence="2 3">P4T</strain>
    </source>
</reference>
<sequence length="742" mass="83426">MKSNQPKVWGFLNPWKKILTSKKRKDRLKKSVLFGLAISNVAFAATAAYYFRSYDPREVNLVLGIIYGIAAQYGLGLMYFHLDRWVNKRQAPVGALVVSSITVCWLIGSNFFRFPPQYYWLGAVGVWLTALPLSAFLLGTFSKKKSSKTFLNLAFMLGSVGSLILVVGFYWLTYVGSPEEATLPSTPPKKGTQLTLADPTLNGTFGVKTFSYGSGDSKRRKQFAKEVKFVTPTVDGSRIIPAWKGDKHKGREKYWGFGPKKLPVNGLVWMPEGAGPFPIVLTVHGNHSMLEYSDPGYAYLGEWMASNGIIMVSVDENFLNGSPDGDFGGKEMPARGWLLLKHLQQWKQWNEDKTHELFGKVDLNRVALIGHSRGGEAVSIAAAFNELPAFPDNALEAFDFHFGIKGVIALAQTDYRYERRMELKGVNFLALQGSLDSDEDSFYGLRQYRRTELTDSTFKTGVLIHGANHGQFNTIWGANDAGPPYSYLLNKTPLVDGEIQRKTAKVMIGAFLKPALFDQADYRAVFRNRWSAGKWLPKNNISIVYQDNRIAMLEDFESDIDIESFGNGKSEADSFKVFKEELMQYKGKLFQENNALLLGWQLDSASGSTATYKVSFPEGFGVAFNPSQFVFDLSHGDKDLLDSIKGELTPDFRIVFKDSAGVVLEKQLSDHHVLAPRAESHYFKSDKMTKDRFNVFWEPQFEYVEIDVSDTELNWAGLTEIRFEFGKPSKGVVYLDNIGFRH</sequence>
<evidence type="ECO:0000313" key="3">
    <source>
        <dbReference type="Proteomes" id="UP001302349"/>
    </source>
</evidence>
<keyword evidence="1" id="KW-0812">Transmembrane</keyword>
<dbReference type="SUPFAM" id="SSF53474">
    <property type="entry name" value="alpha/beta-Hydrolases"/>
    <property type="match status" value="1"/>
</dbReference>
<keyword evidence="1" id="KW-0472">Membrane</keyword>
<gene>
    <name evidence="2" type="ORF">RT717_09585</name>
</gene>
<dbReference type="RefSeq" id="WP_317491517.1">
    <property type="nucleotide sequence ID" value="NZ_CP136051.1"/>
</dbReference>
<evidence type="ECO:0000313" key="2">
    <source>
        <dbReference type="EMBL" id="WOK08886.1"/>
    </source>
</evidence>
<organism evidence="2 3">
    <name type="scientific">Imperialibacter roseus</name>
    <dbReference type="NCBI Taxonomy" id="1324217"/>
    <lineage>
        <taxon>Bacteria</taxon>
        <taxon>Pseudomonadati</taxon>
        <taxon>Bacteroidota</taxon>
        <taxon>Cytophagia</taxon>
        <taxon>Cytophagales</taxon>
        <taxon>Flammeovirgaceae</taxon>
        <taxon>Imperialibacter</taxon>
    </lineage>
</organism>
<dbReference type="InterPro" id="IPR029058">
    <property type="entry name" value="AB_hydrolase_fold"/>
</dbReference>
<dbReference type="EMBL" id="CP136051">
    <property type="protein sequence ID" value="WOK08886.1"/>
    <property type="molecule type" value="Genomic_DNA"/>
</dbReference>
<feature type="transmembrane region" description="Helical" evidence="1">
    <location>
        <begin position="118"/>
        <end position="138"/>
    </location>
</feature>
<dbReference type="Proteomes" id="UP001302349">
    <property type="component" value="Chromosome"/>
</dbReference>
<keyword evidence="3" id="KW-1185">Reference proteome</keyword>
<accession>A0ABZ0IYX7</accession>
<feature type="transmembrane region" description="Helical" evidence="1">
    <location>
        <begin position="93"/>
        <end position="112"/>
    </location>
</feature>
<feature type="transmembrane region" description="Helical" evidence="1">
    <location>
        <begin position="150"/>
        <end position="172"/>
    </location>
</feature>
<name>A0ABZ0IYX7_9BACT</name>
<dbReference type="Gene3D" id="3.40.50.1820">
    <property type="entry name" value="alpha/beta hydrolase"/>
    <property type="match status" value="1"/>
</dbReference>
<keyword evidence="1" id="KW-1133">Transmembrane helix</keyword>
<evidence type="ECO:0008006" key="4">
    <source>
        <dbReference type="Google" id="ProtNLM"/>
    </source>
</evidence>
<proteinExistence type="predicted"/>